<comment type="caution">
    <text evidence="5">The sequence shown here is derived from an EMBL/GenBank/DDBJ whole genome shotgun (WGS) entry which is preliminary data.</text>
</comment>
<dbReference type="Proteomes" id="UP000285575">
    <property type="component" value="Unassembled WGS sequence"/>
</dbReference>
<dbReference type="InterPro" id="IPR036849">
    <property type="entry name" value="Enolase-like_C_sf"/>
</dbReference>
<dbReference type="SUPFAM" id="SSF51604">
    <property type="entry name" value="Enolase C-terminal domain-like"/>
    <property type="match status" value="1"/>
</dbReference>
<keyword evidence="6" id="KW-1185">Reference proteome</keyword>
<dbReference type="InterPro" id="IPR013342">
    <property type="entry name" value="Mandelate_racemase_C"/>
</dbReference>
<evidence type="ECO:0000313" key="5">
    <source>
        <dbReference type="EMBL" id="RVU45963.1"/>
    </source>
</evidence>
<keyword evidence="3" id="KW-0460">Magnesium</keyword>
<dbReference type="GO" id="GO:0000287">
    <property type="term" value="F:magnesium ion binding"/>
    <property type="evidence" value="ECO:0007669"/>
    <property type="project" value="TreeGrafter"/>
</dbReference>
<comment type="cofactor">
    <cofactor evidence="1">
        <name>Mg(2+)</name>
        <dbReference type="ChEBI" id="CHEBI:18420"/>
    </cofactor>
</comment>
<dbReference type="Pfam" id="PF13378">
    <property type="entry name" value="MR_MLE_C"/>
    <property type="match status" value="1"/>
</dbReference>
<dbReference type="SMART" id="SM00922">
    <property type="entry name" value="MR_MLE"/>
    <property type="match status" value="1"/>
</dbReference>
<dbReference type="PROSITE" id="PS00909">
    <property type="entry name" value="MR_MLE_2"/>
    <property type="match status" value="1"/>
</dbReference>
<evidence type="ECO:0000256" key="2">
    <source>
        <dbReference type="ARBA" id="ARBA00022723"/>
    </source>
</evidence>
<keyword evidence="2" id="KW-0479">Metal-binding</keyword>
<dbReference type="InterPro" id="IPR046945">
    <property type="entry name" value="RHMD-like"/>
</dbReference>
<dbReference type="SUPFAM" id="SSF54826">
    <property type="entry name" value="Enolase N-terminal domain-like"/>
    <property type="match status" value="1"/>
</dbReference>
<evidence type="ECO:0000259" key="4">
    <source>
        <dbReference type="SMART" id="SM00922"/>
    </source>
</evidence>
<evidence type="ECO:0000256" key="1">
    <source>
        <dbReference type="ARBA" id="ARBA00001946"/>
    </source>
</evidence>
<reference evidence="5 6" key="1">
    <citation type="submission" date="2019-01" db="EMBL/GenBank/DDBJ databases">
        <authorList>
            <person name="Chen W.-M."/>
        </authorList>
    </citation>
    <scope>NUCLEOTIDE SEQUENCE [LARGE SCALE GENOMIC DNA]</scope>
    <source>
        <strain evidence="5 6">KYPY4</strain>
    </source>
</reference>
<dbReference type="InterPro" id="IPR018110">
    <property type="entry name" value="Mandel_Rmase/mucon_lact_enz_CS"/>
</dbReference>
<dbReference type="PANTHER" id="PTHR13794">
    <property type="entry name" value="ENOLASE SUPERFAMILY, MANDELATE RACEMASE"/>
    <property type="match status" value="1"/>
</dbReference>
<dbReference type="OrthoDB" id="8609034at2"/>
<dbReference type="SFLD" id="SFLDG00179">
    <property type="entry name" value="mandelate_racemase"/>
    <property type="match status" value="1"/>
</dbReference>
<dbReference type="EMBL" id="SACR01000003">
    <property type="protein sequence ID" value="RVU45963.1"/>
    <property type="molecule type" value="Genomic_DNA"/>
</dbReference>
<dbReference type="CDD" id="cd03316">
    <property type="entry name" value="MR_like"/>
    <property type="match status" value="1"/>
</dbReference>
<dbReference type="RefSeq" id="WP_128228335.1">
    <property type="nucleotide sequence ID" value="NZ_SACR01000003.1"/>
</dbReference>
<dbReference type="InterPro" id="IPR013341">
    <property type="entry name" value="Mandelate_racemase_N_dom"/>
</dbReference>
<evidence type="ECO:0000313" key="6">
    <source>
        <dbReference type="Proteomes" id="UP000285575"/>
    </source>
</evidence>
<dbReference type="Gene3D" id="3.30.390.10">
    <property type="entry name" value="Enolase-like, N-terminal domain"/>
    <property type="match status" value="1"/>
</dbReference>
<protein>
    <submittedName>
        <fullName evidence="5">Mandelate racemase/muconate lactonizing enzyme family protein</fullName>
    </submittedName>
</protein>
<dbReference type="PANTHER" id="PTHR13794:SF58">
    <property type="entry name" value="MITOCHONDRIAL ENOLASE SUPERFAMILY MEMBER 1"/>
    <property type="match status" value="1"/>
</dbReference>
<dbReference type="Gene3D" id="3.20.20.120">
    <property type="entry name" value="Enolase-like C-terminal domain"/>
    <property type="match status" value="1"/>
</dbReference>
<dbReference type="GO" id="GO:0009063">
    <property type="term" value="P:amino acid catabolic process"/>
    <property type="evidence" value="ECO:0007669"/>
    <property type="project" value="InterPro"/>
</dbReference>
<evidence type="ECO:0000256" key="3">
    <source>
        <dbReference type="ARBA" id="ARBA00022842"/>
    </source>
</evidence>
<proteinExistence type="predicted"/>
<dbReference type="SFLD" id="SFLDS00001">
    <property type="entry name" value="Enolase"/>
    <property type="match status" value="1"/>
</dbReference>
<dbReference type="Pfam" id="PF02746">
    <property type="entry name" value="MR_MLE_N"/>
    <property type="match status" value="1"/>
</dbReference>
<sequence length="388" mass="40966">MASIRLRSIRASVYRVPVETPVQTSFGVLRDRAAVVVRAIDEDGCEGWGEIWCNFPTVGAEHRAKLLAETVAPLALARAWSSPSECFKALTAATHILAIQSGEPGPLAQVIAGVDIALWDLAARREAVPLWRMLGGRSGVVKVYASGLNPTQPERLAAAKAAEGFTAFKLKVGFGAERDVANLSTLRSALGDSARLMVDANQAWGVEEAQQMAERLAAFAPLWLEEPIAADASIEQWQRLAQRSPIPLAAGENLRACDFARFLDARCLKVLQPDVAKWGGFTGCLPLGEGASRASAWLCPHWLGGGIGLLATLHLKAALGGEGFAEVDANPNPLRELLVGGLPPVRGGAVTLPELAGLGATPDLSAVAPYLTLERIVDSKPISGGPSK</sequence>
<gene>
    <name evidence="5" type="ORF">EOE66_08780</name>
</gene>
<feature type="domain" description="Mandelate racemase/muconate lactonizing enzyme C-terminal" evidence="4">
    <location>
        <begin position="153"/>
        <end position="247"/>
    </location>
</feature>
<name>A0A437RGS2_9BURK</name>
<accession>A0A437RGS2</accession>
<dbReference type="GO" id="GO:0016052">
    <property type="term" value="P:carbohydrate catabolic process"/>
    <property type="evidence" value="ECO:0007669"/>
    <property type="project" value="TreeGrafter"/>
</dbReference>
<dbReference type="AlphaFoldDB" id="A0A437RGS2"/>
<dbReference type="GO" id="GO:0016836">
    <property type="term" value="F:hydro-lyase activity"/>
    <property type="evidence" value="ECO:0007669"/>
    <property type="project" value="TreeGrafter"/>
</dbReference>
<dbReference type="InterPro" id="IPR029017">
    <property type="entry name" value="Enolase-like_N"/>
</dbReference>
<dbReference type="InterPro" id="IPR029065">
    <property type="entry name" value="Enolase_C-like"/>
</dbReference>
<organism evidence="5 6">
    <name type="scientific">Rubrivivax rivuli</name>
    <dbReference type="NCBI Taxonomy" id="1862385"/>
    <lineage>
        <taxon>Bacteria</taxon>
        <taxon>Pseudomonadati</taxon>
        <taxon>Pseudomonadota</taxon>
        <taxon>Betaproteobacteria</taxon>
        <taxon>Burkholderiales</taxon>
        <taxon>Sphaerotilaceae</taxon>
        <taxon>Rubrivivax</taxon>
    </lineage>
</organism>